<gene>
    <name evidence="2" type="ORF">CU098_008649</name>
</gene>
<dbReference type="AlphaFoldDB" id="A0A367J0P7"/>
<feature type="transmembrane region" description="Helical" evidence="1">
    <location>
        <begin position="141"/>
        <end position="161"/>
    </location>
</feature>
<accession>A0A367J0P7</accession>
<feature type="non-terminal residue" evidence="2">
    <location>
        <position position="1"/>
    </location>
</feature>
<reference evidence="2 3" key="1">
    <citation type="journal article" date="2018" name="G3 (Bethesda)">
        <title>Phylogenetic and Phylogenomic Definition of Rhizopus Species.</title>
        <authorList>
            <person name="Gryganskyi A.P."/>
            <person name="Golan J."/>
            <person name="Dolatabadi S."/>
            <person name="Mondo S."/>
            <person name="Robb S."/>
            <person name="Idnurm A."/>
            <person name="Muszewska A."/>
            <person name="Steczkiewicz K."/>
            <person name="Masonjones S."/>
            <person name="Liao H.L."/>
            <person name="Gajdeczka M.T."/>
            <person name="Anike F."/>
            <person name="Vuek A."/>
            <person name="Anishchenko I.M."/>
            <person name="Voigt K."/>
            <person name="de Hoog G.S."/>
            <person name="Smith M.E."/>
            <person name="Heitman J."/>
            <person name="Vilgalys R."/>
            <person name="Stajich J.E."/>
        </authorList>
    </citation>
    <scope>NUCLEOTIDE SEQUENCE [LARGE SCALE GENOMIC DNA]</scope>
    <source>
        <strain evidence="2 3">LSU 92-RS-03</strain>
    </source>
</reference>
<dbReference type="Proteomes" id="UP000253551">
    <property type="component" value="Unassembled WGS sequence"/>
</dbReference>
<organism evidence="2 3">
    <name type="scientific">Rhizopus stolonifer</name>
    <name type="common">Rhizopus nigricans</name>
    <dbReference type="NCBI Taxonomy" id="4846"/>
    <lineage>
        <taxon>Eukaryota</taxon>
        <taxon>Fungi</taxon>
        <taxon>Fungi incertae sedis</taxon>
        <taxon>Mucoromycota</taxon>
        <taxon>Mucoromycotina</taxon>
        <taxon>Mucoromycetes</taxon>
        <taxon>Mucorales</taxon>
        <taxon>Mucorineae</taxon>
        <taxon>Rhizopodaceae</taxon>
        <taxon>Rhizopus</taxon>
    </lineage>
</organism>
<dbReference type="OrthoDB" id="5376804at2759"/>
<name>A0A367J0P7_RHIST</name>
<keyword evidence="1" id="KW-0472">Membrane</keyword>
<evidence type="ECO:0000256" key="1">
    <source>
        <dbReference type="SAM" id="Phobius"/>
    </source>
</evidence>
<comment type="caution">
    <text evidence="2">The sequence shown here is derived from an EMBL/GenBank/DDBJ whole genome shotgun (WGS) entry which is preliminary data.</text>
</comment>
<sequence>TDWITKNGTLVKYGTERSTPIILDFDHVLGNNTALFRASKETYQAPPTHVAMVNAYIMQQTILNELVLHQYRPLLMYLKTWNKDYSPIGLFEFLRRGLSYLDLNFAVFPYVTSDYSRYKTQGIVIKTEEPTYRVNRSYTCLLFALLLLPVFWWFSVWILCLRKSNIMRGNSQIALITMGLTPLASKSLGTLSDMDSETAFKRAKEIKVKVGIFADTSEKVLVGLEDEEAVYEKKF</sequence>
<dbReference type="STRING" id="4846.A0A367J0P7"/>
<keyword evidence="1" id="KW-1133">Transmembrane helix</keyword>
<keyword evidence="3" id="KW-1185">Reference proteome</keyword>
<evidence type="ECO:0000313" key="2">
    <source>
        <dbReference type="EMBL" id="RCH83506.1"/>
    </source>
</evidence>
<evidence type="ECO:0000313" key="3">
    <source>
        <dbReference type="Proteomes" id="UP000253551"/>
    </source>
</evidence>
<proteinExistence type="predicted"/>
<keyword evidence="1" id="KW-0812">Transmembrane</keyword>
<protein>
    <submittedName>
        <fullName evidence="2">Uncharacterized protein</fullName>
    </submittedName>
</protein>
<dbReference type="EMBL" id="PJQM01004722">
    <property type="protein sequence ID" value="RCH83506.1"/>
    <property type="molecule type" value="Genomic_DNA"/>
</dbReference>